<comment type="caution">
    <text evidence="2">The sequence shown here is derived from an EMBL/GenBank/DDBJ whole genome shotgun (WGS) entry which is preliminary data.</text>
</comment>
<feature type="region of interest" description="Disordered" evidence="1">
    <location>
        <begin position="50"/>
        <end position="69"/>
    </location>
</feature>
<dbReference type="Gene3D" id="3.30.530.20">
    <property type="match status" value="1"/>
</dbReference>
<gene>
    <name evidence="2" type="ORF">ACFOLH_02290</name>
</gene>
<reference evidence="3" key="1">
    <citation type="journal article" date="2019" name="Int. J. Syst. Evol. Microbiol.">
        <title>The Global Catalogue of Microorganisms (GCM) 10K type strain sequencing project: providing services to taxonomists for standard genome sequencing and annotation.</title>
        <authorList>
            <consortium name="The Broad Institute Genomics Platform"/>
            <consortium name="The Broad Institute Genome Sequencing Center for Infectious Disease"/>
            <person name="Wu L."/>
            <person name="Ma J."/>
        </authorList>
    </citation>
    <scope>NUCLEOTIDE SEQUENCE [LARGE SCALE GENOMIC DNA]</scope>
    <source>
        <strain evidence="3">NCAIM B.02333</strain>
    </source>
</reference>
<evidence type="ECO:0000256" key="1">
    <source>
        <dbReference type="SAM" id="MobiDB-lite"/>
    </source>
</evidence>
<accession>A0ABV7WCH8</accession>
<evidence type="ECO:0000313" key="3">
    <source>
        <dbReference type="Proteomes" id="UP001595685"/>
    </source>
</evidence>
<keyword evidence="3" id="KW-1185">Reference proteome</keyword>
<dbReference type="RefSeq" id="WP_340291058.1">
    <property type="nucleotide sequence ID" value="NZ_JBBEOI010000029.1"/>
</dbReference>
<proteinExistence type="predicted"/>
<dbReference type="Proteomes" id="UP001595685">
    <property type="component" value="Unassembled WGS sequence"/>
</dbReference>
<name>A0ABV7WCH8_9MICO</name>
<protein>
    <submittedName>
        <fullName evidence="2">SRPBCC family protein</fullName>
    </submittedName>
</protein>
<evidence type="ECO:0000313" key="2">
    <source>
        <dbReference type="EMBL" id="MFC3687167.1"/>
    </source>
</evidence>
<feature type="compositionally biased region" description="Basic and acidic residues" evidence="1">
    <location>
        <begin position="57"/>
        <end position="69"/>
    </location>
</feature>
<dbReference type="InterPro" id="IPR019587">
    <property type="entry name" value="Polyketide_cyclase/dehydratase"/>
</dbReference>
<dbReference type="CDD" id="cd07812">
    <property type="entry name" value="SRPBCC"/>
    <property type="match status" value="1"/>
</dbReference>
<organism evidence="2 3">
    <name type="scientific">Aquipuribacter hungaricus</name>
    <dbReference type="NCBI Taxonomy" id="545624"/>
    <lineage>
        <taxon>Bacteria</taxon>
        <taxon>Bacillati</taxon>
        <taxon>Actinomycetota</taxon>
        <taxon>Actinomycetes</taxon>
        <taxon>Micrococcales</taxon>
        <taxon>Intrasporangiaceae</taxon>
        <taxon>Aquipuribacter</taxon>
    </lineage>
</organism>
<dbReference type="Pfam" id="PF10604">
    <property type="entry name" value="Polyketide_cyc2"/>
    <property type="match status" value="1"/>
</dbReference>
<dbReference type="SUPFAM" id="SSF55961">
    <property type="entry name" value="Bet v1-like"/>
    <property type="match status" value="1"/>
</dbReference>
<sequence length="143" mass="15414">MADHTAETTVGADPDAVYDYLADVSHLPEYFPMMTAAEKVPGEDAVRTTAVLDPEEDGRPAGEGEREVHGEVWWRTDAEARRIEWGSEGESTYHGSIRVEADGEGSRITLLISAPHDHDGIDEGLEESLAAIVSTVGAGTEHI</sequence>
<dbReference type="EMBL" id="JBHRWW010000001">
    <property type="protein sequence ID" value="MFC3687167.1"/>
    <property type="molecule type" value="Genomic_DNA"/>
</dbReference>
<dbReference type="InterPro" id="IPR023393">
    <property type="entry name" value="START-like_dom_sf"/>
</dbReference>